<dbReference type="PANTHER" id="PTHR43881:SF1">
    <property type="entry name" value="GAMMA-GLUTAMYLTRANSPEPTIDASE (AFU_ORTHOLOGUE AFUA_4G13580)"/>
    <property type="match status" value="1"/>
</dbReference>
<dbReference type="EMBL" id="UINC01165937">
    <property type="protein sequence ID" value="SVD67613.1"/>
    <property type="molecule type" value="Genomic_DNA"/>
</dbReference>
<sequence>MSALGVPASALAQSPNAFGQPTHDVPTPAANIAAVPGTRAQGWQAQGRSEVLARHGMVATSDPLAAQAGLEVMQQGGNAMDAAVAAAAVLDVTSQNDTGIGGDLFALVWVAEEQKLYALNSAGWAPSGWTP</sequence>
<reference evidence="1" key="1">
    <citation type="submission" date="2018-05" db="EMBL/GenBank/DDBJ databases">
        <authorList>
            <person name="Lanie J.A."/>
            <person name="Ng W.-L."/>
            <person name="Kazmierczak K.M."/>
            <person name="Andrzejewski T.M."/>
            <person name="Davidsen T.M."/>
            <person name="Wayne K.J."/>
            <person name="Tettelin H."/>
            <person name="Glass J.I."/>
            <person name="Rusch D."/>
            <person name="Podicherti R."/>
            <person name="Tsui H.-C.T."/>
            <person name="Winkler M.E."/>
        </authorList>
    </citation>
    <scope>NUCLEOTIDE SEQUENCE</scope>
</reference>
<proteinExistence type="predicted"/>
<dbReference type="SUPFAM" id="SSF56235">
    <property type="entry name" value="N-terminal nucleophile aminohydrolases (Ntn hydrolases)"/>
    <property type="match status" value="1"/>
</dbReference>
<dbReference type="InterPro" id="IPR052896">
    <property type="entry name" value="GGT-like_enzyme"/>
</dbReference>
<dbReference type="InterPro" id="IPR029055">
    <property type="entry name" value="Ntn_hydrolases_N"/>
</dbReference>
<accession>A0A382X9G7</accession>
<gene>
    <name evidence="1" type="ORF">METZ01_LOCUS420467</name>
</gene>
<evidence type="ECO:0000313" key="1">
    <source>
        <dbReference type="EMBL" id="SVD67613.1"/>
    </source>
</evidence>
<evidence type="ECO:0008006" key="2">
    <source>
        <dbReference type="Google" id="ProtNLM"/>
    </source>
</evidence>
<dbReference type="PANTHER" id="PTHR43881">
    <property type="entry name" value="GAMMA-GLUTAMYLTRANSPEPTIDASE (AFU_ORTHOLOGUE AFUA_4G13580)"/>
    <property type="match status" value="1"/>
</dbReference>
<dbReference type="Pfam" id="PF01019">
    <property type="entry name" value="G_glu_transpept"/>
    <property type="match status" value="1"/>
</dbReference>
<organism evidence="1">
    <name type="scientific">marine metagenome</name>
    <dbReference type="NCBI Taxonomy" id="408172"/>
    <lineage>
        <taxon>unclassified sequences</taxon>
        <taxon>metagenomes</taxon>
        <taxon>ecological metagenomes</taxon>
    </lineage>
</organism>
<feature type="non-terminal residue" evidence="1">
    <location>
        <position position="131"/>
    </location>
</feature>
<protein>
    <recommendedName>
        <fullName evidence="2">Gamma-glutamyltransferase</fullName>
    </recommendedName>
</protein>
<dbReference type="AlphaFoldDB" id="A0A382X9G7"/>
<name>A0A382X9G7_9ZZZZ</name>